<keyword evidence="3" id="KW-1185">Reference proteome</keyword>
<gene>
    <name evidence="2" type="ORF">BaRGS_00010194</name>
</gene>
<protein>
    <submittedName>
        <fullName evidence="2">Uncharacterized protein</fullName>
    </submittedName>
</protein>
<feature type="compositionally biased region" description="Basic and acidic residues" evidence="1">
    <location>
        <begin position="1"/>
        <end position="13"/>
    </location>
</feature>
<comment type="caution">
    <text evidence="2">The sequence shown here is derived from an EMBL/GenBank/DDBJ whole genome shotgun (WGS) entry which is preliminary data.</text>
</comment>
<sequence>MESHPSVRHRPMDGPEQPSQHVTPVHKVHATRLQGHPVCSRARRIRVRVPPIWSDGHLNRQLFIISSPCSLRNKPFNVITIGSSSADRQRCTAGKGQHSLAHDGNPLTDEKRNGPKSL</sequence>
<feature type="compositionally biased region" description="Basic and acidic residues" evidence="1">
    <location>
        <begin position="108"/>
        <end position="118"/>
    </location>
</feature>
<reference evidence="2 3" key="1">
    <citation type="journal article" date="2023" name="Sci. Data">
        <title>Genome assembly of the Korean intertidal mud-creeper Batillaria attramentaria.</title>
        <authorList>
            <person name="Patra A.K."/>
            <person name="Ho P.T."/>
            <person name="Jun S."/>
            <person name="Lee S.J."/>
            <person name="Kim Y."/>
            <person name="Won Y.J."/>
        </authorList>
    </citation>
    <scope>NUCLEOTIDE SEQUENCE [LARGE SCALE GENOMIC DNA]</scope>
    <source>
        <strain evidence="2">Wonlab-2016</strain>
    </source>
</reference>
<evidence type="ECO:0000256" key="1">
    <source>
        <dbReference type="SAM" id="MobiDB-lite"/>
    </source>
</evidence>
<proteinExistence type="predicted"/>
<name>A0ABD0LHR4_9CAEN</name>
<feature type="region of interest" description="Disordered" evidence="1">
    <location>
        <begin position="1"/>
        <end position="24"/>
    </location>
</feature>
<dbReference type="EMBL" id="JACVVK020000050">
    <property type="protein sequence ID" value="KAK7498534.1"/>
    <property type="molecule type" value="Genomic_DNA"/>
</dbReference>
<dbReference type="Proteomes" id="UP001519460">
    <property type="component" value="Unassembled WGS sequence"/>
</dbReference>
<evidence type="ECO:0000313" key="2">
    <source>
        <dbReference type="EMBL" id="KAK7498534.1"/>
    </source>
</evidence>
<organism evidence="2 3">
    <name type="scientific">Batillaria attramentaria</name>
    <dbReference type="NCBI Taxonomy" id="370345"/>
    <lineage>
        <taxon>Eukaryota</taxon>
        <taxon>Metazoa</taxon>
        <taxon>Spiralia</taxon>
        <taxon>Lophotrochozoa</taxon>
        <taxon>Mollusca</taxon>
        <taxon>Gastropoda</taxon>
        <taxon>Caenogastropoda</taxon>
        <taxon>Sorbeoconcha</taxon>
        <taxon>Cerithioidea</taxon>
        <taxon>Batillariidae</taxon>
        <taxon>Batillaria</taxon>
    </lineage>
</organism>
<feature type="region of interest" description="Disordered" evidence="1">
    <location>
        <begin position="85"/>
        <end position="118"/>
    </location>
</feature>
<evidence type="ECO:0000313" key="3">
    <source>
        <dbReference type="Proteomes" id="UP001519460"/>
    </source>
</evidence>
<dbReference type="AlphaFoldDB" id="A0ABD0LHR4"/>
<accession>A0ABD0LHR4</accession>